<protein>
    <recommendedName>
        <fullName evidence="2">Copper amine oxidase-like N-terminal domain-containing protein</fullName>
    </recommendedName>
</protein>
<gene>
    <name evidence="1" type="ORF">SDC9_46667</name>
</gene>
<accession>A0A644WCZ6</accession>
<organism evidence="1">
    <name type="scientific">bioreactor metagenome</name>
    <dbReference type="NCBI Taxonomy" id="1076179"/>
    <lineage>
        <taxon>unclassified sequences</taxon>
        <taxon>metagenomes</taxon>
        <taxon>ecological metagenomes</taxon>
    </lineage>
</organism>
<sequence>MKNKLPPFLAGVLTTALIGSLTVTALAASGQVSFNLSAIKFNGQQISAKGENYTLSSGTNVPASITYTDENGGGTTYLPAKRISELVGVEIGYDVTTGSVTIAGDAASAVEPSATPDATSATDYSDWTVEEEAAYQEFKAMWIRVPEKDWDRRTASGTMSIYCMCVNTEKLLSFLQARQTSEIKIYSLRNSIELADQYFGSGALISVLYEDFWDDLCFETPQVVGGVVSKGTSGYVSNTIDTIQK</sequence>
<comment type="caution">
    <text evidence="1">The sequence shown here is derived from an EMBL/GenBank/DDBJ whole genome shotgun (WGS) entry which is preliminary data.</text>
</comment>
<reference evidence="1" key="1">
    <citation type="submission" date="2019-08" db="EMBL/GenBank/DDBJ databases">
        <authorList>
            <person name="Kucharzyk K."/>
            <person name="Murdoch R.W."/>
            <person name="Higgins S."/>
            <person name="Loffler F."/>
        </authorList>
    </citation>
    <scope>NUCLEOTIDE SEQUENCE</scope>
</reference>
<proteinExistence type="predicted"/>
<evidence type="ECO:0000313" key="1">
    <source>
        <dbReference type="EMBL" id="MPM00443.1"/>
    </source>
</evidence>
<name>A0A644WCZ6_9ZZZZ</name>
<dbReference type="EMBL" id="VSSQ01000730">
    <property type="protein sequence ID" value="MPM00443.1"/>
    <property type="molecule type" value="Genomic_DNA"/>
</dbReference>
<dbReference type="AlphaFoldDB" id="A0A644WCZ6"/>
<evidence type="ECO:0008006" key="2">
    <source>
        <dbReference type="Google" id="ProtNLM"/>
    </source>
</evidence>